<dbReference type="Proteomes" id="UP000663929">
    <property type="component" value="Chromosome"/>
</dbReference>
<gene>
    <name evidence="2" type="ORF">J3U87_17250</name>
</gene>
<evidence type="ECO:0000313" key="3">
    <source>
        <dbReference type="Proteomes" id="UP000663929"/>
    </source>
</evidence>
<name>A0A8A4U619_SULCO</name>
<dbReference type="AlphaFoldDB" id="A0A8A4U619"/>
<sequence length="76" mass="8474">MIAIKNLLFQPLAIPLTGGQSLHLQPRETQEVPDNQISHDLLAAEKRGLIHMETKAGTQSANSKPKPTRRKRKPRA</sequence>
<feature type="region of interest" description="Disordered" evidence="1">
    <location>
        <begin position="52"/>
        <end position="76"/>
    </location>
</feature>
<dbReference type="EMBL" id="CP071793">
    <property type="protein sequence ID" value="QTD54195.1"/>
    <property type="molecule type" value="Genomic_DNA"/>
</dbReference>
<evidence type="ECO:0000313" key="2">
    <source>
        <dbReference type="EMBL" id="QTD54195.1"/>
    </source>
</evidence>
<organism evidence="2 3">
    <name type="scientific">Sulfidibacter corallicola</name>
    <dbReference type="NCBI Taxonomy" id="2818388"/>
    <lineage>
        <taxon>Bacteria</taxon>
        <taxon>Pseudomonadati</taxon>
        <taxon>Acidobacteriota</taxon>
        <taxon>Holophagae</taxon>
        <taxon>Acanthopleuribacterales</taxon>
        <taxon>Acanthopleuribacteraceae</taxon>
        <taxon>Sulfidibacter</taxon>
    </lineage>
</organism>
<reference evidence="2" key="1">
    <citation type="submission" date="2021-03" db="EMBL/GenBank/DDBJ databases">
        <title>Acanthopleuribacteraceae sp. M133.</title>
        <authorList>
            <person name="Wang G."/>
        </authorList>
    </citation>
    <scope>NUCLEOTIDE SEQUENCE</scope>
    <source>
        <strain evidence="2">M133</strain>
    </source>
</reference>
<dbReference type="RefSeq" id="WP_237384292.1">
    <property type="nucleotide sequence ID" value="NZ_CP071793.1"/>
</dbReference>
<feature type="compositionally biased region" description="Basic residues" evidence="1">
    <location>
        <begin position="66"/>
        <end position="76"/>
    </location>
</feature>
<proteinExistence type="predicted"/>
<protein>
    <submittedName>
        <fullName evidence="2">Uncharacterized protein</fullName>
    </submittedName>
</protein>
<evidence type="ECO:0000256" key="1">
    <source>
        <dbReference type="SAM" id="MobiDB-lite"/>
    </source>
</evidence>
<accession>A0A8A4U619</accession>
<keyword evidence="3" id="KW-1185">Reference proteome</keyword>
<dbReference type="KEGG" id="scor:J3U87_17250"/>